<dbReference type="PANTHER" id="PTHR47926:SF438">
    <property type="entry name" value="PENTATRICOPEPTIDE REPEAT-CONTAINING PROTEIN"/>
    <property type="match status" value="1"/>
</dbReference>
<dbReference type="InterPro" id="IPR002885">
    <property type="entry name" value="PPR_rpt"/>
</dbReference>
<keyword evidence="4" id="KW-1185">Reference proteome</keyword>
<dbReference type="Pfam" id="PF13041">
    <property type="entry name" value="PPR_2"/>
    <property type="match status" value="2"/>
</dbReference>
<gene>
    <name evidence="3" type="ORF">Nepgr_031936</name>
</gene>
<feature type="repeat" description="PPR" evidence="2">
    <location>
        <begin position="275"/>
        <end position="309"/>
    </location>
</feature>
<dbReference type="InterPro" id="IPR046960">
    <property type="entry name" value="PPR_At4g14850-like_plant"/>
</dbReference>
<dbReference type="Pfam" id="PF12854">
    <property type="entry name" value="PPR_1"/>
    <property type="match status" value="1"/>
</dbReference>
<dbReference type="AlphaFoldDB" id="A0AAD3THN7"/>
<protein>
    <recommendedName>
        <fullName evidence="5">Pentatricopeptide repeat-containing protein</fullName>
    </recommendedName>
</protein>
<dbReference type="PANTHER" id="PTHR47926">
    <property type="entry name" value="PENTATRICOPEPTIDE REPEAT-CONTAINING PROTEIN"/>
    <property type="match status" value="1"/>
</dbReference>
<evidence type="ECO:0000256" key="2">
    <source>
        <dbReference type="PROSITE-ProRule" id="PRU00708"/>
    </source>
</evidence>
<feature type="repeat" description="PPR" evidence="2">
    <location>
        <begin position="310"/>
        <end position="344"/>
    </location>
</feature>
<organism evidence="3 4">
    <name type="scientific">Nepenthes gracilis</name>
    <name type="common">Slender pitcher plant</name>
    <dbReference type="NCBI Taxonomy" id="150966"/>
    <lineage>
        <taxon>Eukaryota</taxon>
        <taxon>Viridiplantae</taxon>
        <taxon>Streptophyta</taxon>
        <taxon>Embryophyta</taxon>
        <taxon>Tracheophyta</taxon>
        <taxon>Spermatophyta</taxon>
        <taxon>Magnoliopsida</taxon>
        <taxon>eudicotyledons</taxon>
        <taxon>Gunneridae</taxon>
        <taxon>Pentapetalae</taxon>
        <taxon>Caryophyllales</taxon>
        <taxon>Nepenthaceae</taxon>
        <taxon>Nepenthes</taxon>
    </lineage>
</organism>
<dbReference type="EMBL" id="BSYO01000037">
    <property type="protein sequence ID" value="GMH30093.1"/>
    <property type="molecule type" value="Genomic_DNA"/>
</dbReference>
<dbReference type="PROSITE" id="PS51375">
    <property type="entry name" value="PPR"/>
    <property type="match status" value="3"/>
</dbReference>
<sequence length="499" mass="56087">MPQFKAFSSSRLKQRTRISNLNKARRVLDLVSLKPAVNDSRQRHLRLIEDFLRTYSEQYVKEQSTNDFSFSGSKLRNPFHQGLESSVSERGDRIWMLFELHREGLSVDSAVASNVFSACGLVRSLCFGIQLHCLVVRNGISINIYVGSSLIGFYTKCSELQSACKVFEEMPVRNVVSWTALISGFAREWQIDVCLELFTRMRNSTIEPNDFTFTTILSACTGCGSLRKGRSAHCQTIHLGFDSYVHIGNSLISMYCKCGNINDAFSIFKAMHNKDIISWNSMIAGYALHGFSLQAIGLFEDMRKQKVKPDAITLLGVLSSCRHAGLVDQGRHYFNSMAESGLKPDLGHYSCIVDLLGRAGLLEEARDFILKMPMQPNAIIWGTLMSSCRLHCNLWMGIEAAESRLAIEPACAATHLQLANMYASVGLWDQAAMVRKTMKDREMKTNLGLSCIEIGYQVYRFRAEDSFNPRMDEILVMLSILTDHLIASGYVPEVHEETG</sequence>
<evidence type="ECO:0000256" key="1">
    <source>
        <dbReference type="ARBA" id="ARBA00022737"/>
    </source>
</evidence>
<dbReference type="FunFam" id="1.25.40.10:FF:000073">
    <property type="entry name" value="Pentatricopeptide repeat-containing protein chloroplastic"/>
    <property type="match status" value="1"/>
</dbReference>
<reference evidence="3" key="1">
    <citation type="submission" date="2023-05" db="EMBL/GenBank/DDBJ databases">
        <title>Nepenthes gracilis genome sequencing.</title>
        <authorList>
            <person name="Fukushima K."/>
        </authorList>
    </citation>
    <scope>NUCLEOTIDE SEQUENCE</scope>
    <source>
        <strain evidence="3">SING2019-196</strain>
    </source>
</reference>
<dbReference type="GO" id="GO:0009451">
    <property type="term" value="P:RNA modification"/>
    <property type="evidence" value="ECO:0007669"/>
    <property type="project" value="InterPro"/>
</dbReference>
<accession>A0AAD3THN7</accession>
<evidence type="ECO:0000313" key="4">
    <source>
        <dbReference type="Proteomes" id="UP001279734"/>
    </source>
</evidence>
<name>A0AAD3THN7_NEPGR</name>
<dbReference type="GO" id="GO:0003723">
    <property type="term" value="F:RNA binding"/>
    <property type="evidence" value="ECO:0007669"/>
    <property type="project" value="InterPro"/>
</dbReference>
<dbReference type="NCBIfam" id="TIGR00756">
    <property type="entry name" value="PPR"/>
    <property type="match status" value="4"/>
</dbReference>
<keyword evidence="1" id="KW-0677">Repeat</keyword>
<evidence type="ECO:0008006" key="5">
    <source>
        <dbReference type="Google" id="ProtNLM"/>
    </source>
</evidence>
<dbReference type="FunFam" id="1.25.40.10:FF:000378">
    <property type="entry name" value="Pentatricopeptide repeat-containing protein mitochondrial"/>
    <property type="match status" value="1"/>
</dbReference>
<proteinExistence type="predicted"/>
<dbReference type="Proteomes" id="UP001279734">
    <property type="component" value="Unassembled WGS sequence"/>
</dbReference>
<comment type="caution">
    <text evidence="3">The sequence shown here is derived from an EMBL/GenBank/DDBJ whole genome shotgun (WGS) entry which is preliminary data.</text>
</comment>
<dbReference type="Pfam" id="PF01535">
    <property type="entry name" value="PPR"/>
    <property type="match status" value="1"/>
</dbReference>
<feature type="repeat" description="PPR" evidence="2">
    <location>
        <begin position="174"/>
        <end position="208"/>
    </location>
</feature>
<dbReference type="Gene3D" id="1.25.40.10">
    <property type="entry name" value="Tetratricopeptide repeat domain"/>
    <property type="match status" value="3"/>
</dbReference>
<evidence type="ECO:0000313" key="3">
    <source>
        <dbReference type="EMBL" id="GMH30093.1"/>
    </source>
</evidence>
<dbReference type="InterPro" id="IPR011990">
    <property type="entry name" value="TPR-like_helical_dom_sf"/>
</dbReference>